<dbReference type="AlphaFoldDB" id="A0ABD2ZM35"/>
<protein>
    <submittedName>
        <fullName evidence="1">Uncharacterized protein</fullName>
    </submittedName>
</protein>
<comment type="caution">
    <text evidence="1">The sequence shown here is derived from an EMBL/GenBank/DDBJ whole genome shotgun (WGS) entry which is preliminary data.</text>
</comment>
<keyword evidence="2" id="KW-1185">Reference proteome</keyword>
<dbReference type="EMBL" id="JBJUIK010000008">
    <property type="protein sequence ID" value="KAL3520329.1"/>
    <property type="molecule type" value="Genomic_DNA"/>
</dbReference>
<accession>A0ABD2ZM35</accession>
<reference evidence="1 2" key="1">
    <citation type="submission" date="2024-11" db="EMBL/GenBank/DDBJ databases">
        <title>A near-complete genome assembly of Cinchona calisaya.</title>
        <authorList>
            <person name="Lian D.C."/>
            <person name="Zhao X.W."/>
            <person name="Wei L."/>
        </authorList>
    </citation>
    <scope>NUCLEOTIDE SEQUENCE [LARGE SCALE GENOMIC DNA]</scope>
    <source>
        <tissue evidence="1">Nenye</tissue>
    </source>
</reference>
<name>A0ABD2ZM35_9GENT</name>
<sequence length="67" mass="7396">MPRLSFRMRVFPPKSVIYMLSRGKNLLQDANLAADFLAMLGISSSQVLSVFNSSSIPPALKGFLHLD</sequence>
<proteinExistence type="predicted"/>
<feature type="non-terminal residue" evidence="1">
    <location>
        <position position="67"/>
    </location>
</feature>
<evidence type="ECO:0000313" key="2">
    <source>
        <dbReference type="Proteomes" id="UP001630127"/>
    </source>
</evidence>
<organism evidence="1 2">
    <name type="scientific">Cinchona calisaya</name>
    <dbReference type="NCBI Taxonomy" id="153742"/>
    <lineage>
        <taxon>Eukaryota</taxon>
        <taxon>Viridiplantae</taxon>
        <taxon>Streptophyta</taxon>
        <taxon>Embryophyta</taxon>
        <taxon>Tracheophyta</taxon>
        <taxon>Spermatophyta</taxon>
        <taxon>Magnoliopsida</taxon>
        <taxon>eudicotyledons</taxon>
        <taxon>Gunneridae</taxon>
        <taxon>Pentapetalae</taxon>
        <taxon>asterids</taxon>
        <taxon>lamiids</taxon>
        <taxon>Gentianales</taxon>
        <taxon>Rubiaceae</taxon>
        <taxon>Cinchonoideae</taxon>
        <taxon>Cinchoneae</taxon>
        <taxon>Cinchona</taxon>
    </lineage>
</organism>
<gene>
    <name evidence="1" type="ORF">ACH5RR_018478</name>
</gene>
<evidence type="ECO:0000313" key="1">
    <source>
        <dbReference type="EMBL" id="KAL3520329.1"/>
    </source>
</evidence>
<dbReference type="Proteomes" id="UP001630127">
    <property type="component" value="Unassembled WGS sequence"/>
</dbReference>